<dbReference type="EMBL" id="NFKL01000005">
    <property type="protein sequence ID" value="OUP59694.1"/>
    <property type="molecule type" value="Genomic_DNA"/>
</dbReference>
<evidence type="ECO:0000313" key="2">
    <source>
        <dbReference type="EMBL" id="OUP59694.1"/>
    </source>
</evidence>
<sequence>MQKRRLLAALLAGAMAFSLTACGSSNGDTSDSTTDSAAASGDSYTVGVCQLMQHAALDAATQGFQDKLTELVKADGKSVEFAVQNASGDSATCTTIVNGFVSSGVDLIMGNGTAALQAAQSGTADIPILGTSITDYATALDMSDWTGTTGTNISGTTDLAPLDGQAEMLKELFPDAKNVGLLYCSAEPNSAYQINTIKPMLEEMGYTCTEYAFTDSNDVASIATNASASSDVIYIPTDNTAATCTETIRNVVVPAGVPVIAGEQGICSGCGVATLSIDYYELGEMTGQMAYDILVGGQNPGEMEIQPAPTFTKMYNESICQELGLTVPEGYEAIAAA</sequence>
<comment type="caution">
    <text evidence="2">The sequence shown here is derived from an EMBL/GenBank/DDBJ whole genome shotgun (WGS) entry which is preliminary data.</text>
</comment>
<evidence type="ECO:0000313" key="3">
    <source>
        <dbReference type="Proteomes" id="UP000195326"/>
    </source>
</evidence>
<feature type="signal peptide" evidence="1">
    <location>
        <begin position="1"/>
        <end position="21"/>
    </location>
</feature>
<proteinExistence type="predicted"/>
<dbReference type="Gene3D" id="3.40.50.2300">
    <property type="match status" value="2"/>
</dbReference>
<dbReference type="STRING" id="501571.GCA_900143195_00146"/>
<dbReference type="AlphaFoldDB" id="A0A1Y4LST2"/>
<dbReference type="PANTHER" id="PTHR35271">
    <property type="entry name" value="ABC TRANSPORTER, SUBSTRATE-BINDING LIPOPROTEIN-RELATED"/>
    <property type="match status" value="1"/>
</dbReference>
<dbReference type="CDD" id="cd06325">
    <property type="entry name" value="PBP1_ABC_unchar_transporter"/>
    <property type="match status" value="1"/>
</dbReference>
<dbReference type="SUPFAM" id="SSF53822">
    <property type="entry name" value="Periplasmic binding protein-like I"/>
    <property type="match status" value="1"/>
</dbReference>
<dbReference type="PROSITE" id="PS51257">
    <property type="entry name" value="PROKAR_LIPOPROTEIN"/>
    <property type="match status" value="1"/>
</dbReference>
<organism evidence="2 3">
    <name type="scientific">Butyricicoccus pullicaecorum</name>
    <dbReference type="NCBI Taxonomy" id="501571"/>
    <lineage>
        <taxon>Bacteria</taxon>
        <taxon>Bacillati</taxon>
        <taxon>Bacillota</taxon>
        <taxon>Clostridia</taxon>
        <taxon>Eubacteriales</taxon>
        <taxon>Butyricicoccaceae</taxon>
        <taxon>Butyricicoccus</taxon>
    </lineage>
</organism>
<feature type="chain" id="PRO_5039201000" evidence="1">
    <location>
        <begin position="22"/>
        <end position="337"/>
    </location>
</feature>
<accession>A0A1Y4LST2</accession>
<protein>
    <submittedName>
        <fullName evidence="2">ABC transporter substrate-binding protein</fullName>
    </submittedName>
</protein>
<evidence type="ECO:0000256" key="1">
    <source>
        <dbReference type="SAM" id="SignalP"/>
    </source>
</evidence>
<dbReference type="InterPro" id="IPR028082">
    <property type="entry name" value="Peripla_BP_I"/>
</dbReference>
<gene>
    <name evidence="2" type="ORF">B5F15_04550</name>
</gene>
<dbReference type="InterPro" id="IPR007487">
    <property type="entry name" value="ABC_transpt-TYRBP-like"/>
</dbReference>
<dbReference type="RefSeq" id="WP_087414512.1">
    <property type="nucleotide sequence ID" value="NZ_NFKL01000005.1"/>
</dbReference>
<dbReference type="Pfam" id="PF04392">
    <property type="entry name" value="ABC_sub_bind"/>
    <property type="match status" value="1"/>
</dbReference>
<reference evidence="3" key="1">
    <citation type="submission" date="2017-04" db="EMBL/GenBank/DDBJ databases">
        <title>Function of individual gut microbiota members based on whole genome sequencing of pure cultures obtained from chicken caecum.</title>
        <authorList>
            <person name="Medvecky M."/>
            <person name="Cejkova D."/>
            <person name="Polansky O."/>
            <person name="Karasova D."/>
            <person name="Kubasova T."/>
            <person name="Cizek A."/>
            <person name="Rychlik I."/>
        </authorList>
    </citation>
    <scope>NUCLEOTIDE SEQUENCE [LARGE SCALE GENOMIC DNA]</scope>
    <source>
        <strain evidence="3">An179</strain>
    </source>
</reference>
<dbReference type="Proteomes" id="UP000195326">
    <property type="component" value="Unassembled WGS sequence"/>
</dbReference>
<name>A0A1Y4LST2_9FIRM</name>
<dbReference type="PANTHER" id="PTHR35271:SF1">
    <property type="entry name" value="ABC TRANSPORTER, SUBSTRATE-BINDING LIPOPROTEIN"/>
    <property type="match status" value="1"/>
</dbReference>
<keyword evidence="1" id="KW-0732">Signal</keyword>